<keyword evidence="2" id="KW-1185">Reference proteome</keyword>
<proteinExistence type="predicted"/>
<dbReference type="Proteomes" id="UP001172083">
    <property type="component" value="Unassembled WGS sequence"/>
</dbReference>
<dbReference type="RefSeq" id="WP_346762723.1">
    <property type="nucleotide sequence ID" value="NZ_JAUJEB010000016.1"/>
</dbReference>
<name>A0ABT8LLR7_9BACT</name>
<evidence type="ECO:0000313" key="2">
    <source>
        <dbReference type="Proteomes" id="UP001172083"/>
    </source>
</evidence>
<dbReference type="EMBL" id="JAUJEB010000016">
    <property type="protein sequence ID" value="MDN5217386.1"/>
    <property type="molecule type" value="Genomic_DNA"/>
</dbReference>
<gene>
    <name evidence="1" type="ORF">QQ020_35255</name>
</gene>
<comment type="caution">
    <text evidence="1">The sequence shown here is derived from an EMBL/GenBank/DDBJ whole genome shotgun (WGS) entry which is preliminary data.</text>
</comment>
<accession>A0ABT8LLR7</accession>
<evidence type="ECO:0008006" key="3">
    <source>
        <dbReference type="Google" id="ProtNLM"/>
    </source>
</evidence>
<reference evidence="1" key="1">
    <citation type="submission" date="2023-06" db="EMBL/GenBank/DDBJ databases">
        <title>Genomic of Agaribacillus aureum.</title>
        <authorList>
            <person name="Wang G."/>
        </authorList>
    </citation>
    <scope>NUCLEOTIDE SEQUENCE</scope>
    <source>
        <strain evidence="1">BMA12</strain>
    </source>
</reference>
<evidence type="ECO:0000313" key="1">
    <source>
        <dbReference type="EMBL" id="MDN5217386.1"/>
    </source>
</evidence>
<sequence length="383" mass="44177">MLNKYTYLVILLIPLLILDGCSSGKKSLQRGNYYDAVMKAVNRLRSKPNQKKAQETLRNSYPLSVDWFLDQSKNLMASNDPKKWRNVVYNYEKINQMYEAIRRSPGALNVIPNPRSYFSELVESKNKAAEESYDAGLVAFNSNTREGAKQAYFDFVEADRFVPGFKDTQERIREAKYFATLKVVVNQIPVPSLRYKVTADFFLEKVQEFLNSYNTNEFVRYYSPKEAQVENLQHPDQVMKIQFQDYMVGQTHVKETVETLVKEGVKVGELEVAKDSVVDVFGEVKAKLTTYRKEVISSGVLNMLVVNAANEEILFSENFASEFVWFSEWANFNGDERALSKDQLALCNEKEVPPPLPQDLFIAFTGPLYNQLTNRIRSFYSRY</sequence>
<organism evidence="1 2">
    <name type="scientific">Agaribacillus aureus</name>
    <dbReference type="NCBI Taxonomy" id="3051825"/>
    <lineage>
        <taxon>Bacteria</taxon>
        <taxon>Pseudomonadati</taxon>
        <taxon>Bacteroidota</taxon>
        <taxon>Cytophagia</taxon>
        <taxon>Cytophagales</taxon>
        <taxon>Splendidivirgaceae</taxon>
        <taxon>Agaribacillus</taxon>
    </lineage>
</organism>
<protein>
    <recommendedName>
        <fullName evidence="3">Lipoprotein</fullName>
    </recommendedName>
</protein>